<dbReference type="STRING" id="349521.HCH_02878"/>
<evidence type="ECO:0000256" key="1">
    <source>
        <dbReference type="SAM" id="Coils"/>
    </source>
</evidence>
<proteinExistence type="predicted"/>
<dbReference type="KEGG" id="hch:HCH_02878"/>
<keyword evidence="1" id="KW-0175">Coiled coil</keyword>
<evidence type="ECO:0000313" key="3">
    <source>
        <dbReference type="Proteomes" id="UP000000238"/>
    </source>
</evidence>
<gene>
    <name evidence="2" type="ordered locus">HCH_02878</name>
</gene>
<reference evidence="2 3" key="1">
    <citation type="journal article" date="2005" name="Nucleic Acids Res.">
        <title>Genomic blueprint of Hahella chejuensis, a marine microbe producing an algicidal agent.</title>
        <authorList>
            <person name="Jeong H."/>
            <person name="Yim J.H."/>
            <person name="Lee C."/>
            <person name="Choi S.-H."/>
            <person name="Park Y.K."/>
            <person name="Yoon S.H."/>
            <person name="Hur C.-G."/>
            <person name="Kang H.-Y."/>
            <person name="Kim D."/>
            <person name="Lee H.H."/>
            <person name="Park K.H."/>
            <person name="Park S.-H."/>
            <person name="Park H.-S."/>
            <person name="Lee H.K."/>
            <person name="Oh T.K."/>
            <person name="Kim J.F."/>
        </authorList>
    </citation>
    <scope>NUCLEOTIDE SEQUENCE [LARGE SCALE GENOMIC DNA]</scope>
    <source>
        <strain evidence="2 3">KCTC 2396</strain>
    </source>
</reference>
<dbReference type="OrthoDB" id="9919090at2"/>
<dbReference type="HOGENOM" id="CLU_2046372_0_0_6"/>
<dbReference type="Proteomes" id="UP000000238">
    <property type="component" value="Chromosome"/>
</dbReference>
<dbReference type="RefSeq" id="WP_011396723.1">
    <property type="nucleotide sequence ID" value="NC_007645.1"/>
</dbReference>
<organism evidence="2 3">
    <name type="scientific">Hahella chejuensis (strain KCTC 2396)</name>
    <dbReference type="NCBI Taxonomy" id="349521"/>
    <lineage>
        <taxon>Bacteria</taxon>
        <taxon>Pseudomonadati</taxon>
        <taxon>Pseudomonadota</taxon>
        <taxon>Gammaproteobacteria</taxon>
        <taxon>Oceanospirillales</taxon>
        <taxon>Hahellaceae</taxon>
        <taxon>Hahella</taxon>
    </lineage>
</organism>
<accession>Q2SI70</accession>
<evidence type="ECO:0000313" key="2">
    <source>
        <dbReference type="EMBL" id="ABC29654.1"/>
    </source>
</evidence>
<keyword evidence="3" id="KW-1185">Reference proteome</keyword>
<dbReference type="AlphaFoldDB" id="Q2SI70"/>
<feature type="coiled-coil region" evidence="1">
    <location>
        <begin position="33"/>
        <end position="88"/>
    </location>
</feature>
<protein>
    <submittedName>
        <fullName evidence="2">Uncharacterized protein</fullName>
    </submittedName>
</protein>
<name>Q2SI70_HAHCH</name>
<dbReference type="EMBL" id="CP000155">
    <property type="protein sequence ID" value="ABC29654.1"/>
    <property type="molecule type" value="Genomic_DNA"/>
</dbReference>
<sequence>MSDYITDNAAALRLSASQGETEAVSEDRKDMRIKELVLICNLLQDEVEELEEQSQLDMKLHTDMLDVIEQLNTSIAKLQDENLQLKARLGLVESGPWVESLTKRFHLSHISRDITADAGS</sequence>